<comment type="caution">
    <text evidence="2">The sequence shown here is derived from an EMBL/GenBank/DDBJ whole genome shotgun (WGS) entry which is preliminary data.</text>
</comment>
<evidence type="ECO:0000313" key="2">
    <source>
        <dbReference type="EMBL" id="EYE89168.1"/>
    </source>
</evidence>
<dbReference type="Gene3D" id="3.20.20.450">
    <property type="entry name" value="EAL domain"/>
    <property type="match status" value="1"/>
</dbReference>
<protein>
    <recommendedName>
        <fullName evidence="1">EAL domain-containing protein</fullName>
    </recommendedName>
</protein>
<sequence length="60" mass="6887">MNIASKMGIEVIAEGVENKEQYNTLKEIGVEKFQGYYISKPKEMDKLLIDIKKHNSILCL</sequence>
<keyword evidence="3" id="KW-1185">Reference proteome</keyword>
<reference evidence="2 3" key="1">
    <citation type="journal article" date="2014" name="Genome Announc.">
        <title>Draft Genome Sequence of Fervidicella metallireducens Strain AeBT, an Iron-Reducing Thermoanaerobe from the Great Artesian Basin.</title>
        <authorList>
            <person name="Patel B.K."/>
        </authorList>
    </citation>
    <scope>NUCLEOTIDE SEQUENCE [LARGE SCALE GENOMIC DNA]</scope>
    <source>
        <strain evidence="2 3">AeB</strain>
    </source>
</reference>
<evidence type="ECO:0000259" key="1">
    <source>
        <dbReference type="PROSITE" id="PS50883"/>
    </source>
</evidence>
<gene>
    <name evidence="2" type="ORF">Q428_04110</name>
</gene>
<proteinExistence type="predicted"/>
<dbReference type="PANTHER" id="PTHR33121:SF79">
    <property type="entry name" value="CYCLIC DI-GMP PHOSPHODIESTERASE PDED-RELATED"/>
    <property type="match status" value="1"/>
</dbReference>
<dbReference type="EMBL" id="AZQP01000008">
    <property type="protein sequence ID" value="EYE89168.1"/>
    <property type="molecule type" value="Genomic_DNA"/>
</dbReference>
<dbReference type="PROSITE" id="PS50883">
    <property type="entry name" value="EAL"/>
    <property type="match status" value="1"/>
</dbReference>
<dbReference type="PANTHER" id="PTHR33121">
    <property type="entry name" value="CYCLIC DI-GMP PHOSPHODIESTERASE PDEF"/>
    <property type="match status" value="1"/>
</dbReference>
<dbReference type="SUPFAM" id="SSF141868">
    <property type="entry name" value="EAL domain-like"/>
    <property type="match status" value="1"/>
</dbReference>
<evidence type="ECO:0000313" key="3">
    <source>
        <dbReference type="Proteomes" id="UP000019681"/>
    </source>
</evidence>
<feature type="domain" description="EAL" evidence="1">
    <location>
        <begin position="1"/>
        <end position="55"/>
    </location>
</feature>
<dbReference type="OrthoDB" id="9804751at2"/>
<dbReference type="AlphaFoldDB" id="A0A017RWL9"/>
<dbReference type="Proteomes" id="UP000019681">
    <property type="component" value="Unassembled WGS sequence"/>
</dbReference>
<dbReference type="InterPro" id="IPR050706">
    <property type="entry name" value="Cyclic-di-GMP_PDE-like"/>
</dbReference>
<dbReference type="STRING" id="1403537.Q428_04110"/>
<organism evidence="2 3">
    <name type="scientific">Fervidicella metallireducens AeB</name>
    <dbReference type="NCBI Taxonomy" id="1403537"/>
    <lineage>
        <taxon>Bacteria</taxon>
        <taxon>Bacillati</taxon>
        <taxon>Bacillota</taxon>
        <taxon>Clostridia</taxon>
        <taxon>Eubacteriales</taxon>
        <taxon>Clostridiaceae</taxon>
        <taxon>Fervidicella</taxon>
    </lineage>
</organism>
<dbReference type="GO" id="GO:0071111">
    <property type="term" value="F:cyclic-guanylate-specific phosphodiesterase activity"/>
    <property type="evidence" value="ECO:0007669"/>
    <property type="project" value="InterPro"/>
</dbReference>
<dbReference type="InterPro" id="IPR001633">
    <property type="entry name" value="EAL_dom"/>
</dbReference>
<dbReference type="Pfam" id="PF00563">
    <property type="entry name" value="EAL"/>
    <property type="match status" value="1"/>
</dbReference>
<accession>A0A017RWL9</accession>
<name>A0A017RWL9_9CLOT</name>
<dbReference type="InterPro" id="IPR035919">
    <property type="entry name" value="EAL_sf"/>
</dbReference>